<comment type="subcellular location">
    <subcellularLocation>
        <location evidence="1">Plastid</location>
        <location evidence="1">Chloroplast</location>
    </subcellularLocation>
</comment>
<evidence type="ECO:0000256" key="5">
    <source>
        <dbReference type="SAM" id="Phobius"/>
    </source>
</evidence>
<keyword evidence="5" id="KW-0812">Transmembrane</keyword>
<dbReference type="Gene3D" id="1.10.3460.10">
    <property type="entry name" value="Chlorophyll a/b binding protein domain"/>
    <property type="match status" value="1"/>
</dbReference>
<reference evidence="7" key="1">
    <citation type="submission" date="2021-01" db="EMBL/GenBank/DDBJ databases">
        <authorList>
            <person name="Corre E."/>
            <person name="Pelletier E."/>
            <person name="Niang G."/>
            <person name="Scheremetjew M."/>
            <person name="Finn R."/>
            <person name="Kale V."/>
            <person name="Holt S."/>
            <person name="Cochrane G."/>
            <person name="Meng A."/>
            <person name="Brown T."/>
            <person name="Cohen L."/>
        </authorList>
    </citation>
    <scope>NUCLEOTIDE SEQUENCE</scope>
    <source>
        <strain evidence="7">CCMP1510</strain>
    </source>
</reference>
<gene>
    <name evidence="7" type="ORF">ALAG00032_LOCUS7522</name>
</gene>
<feature type="signal peptide" evidence="6">
    <location>
        <begin position="1"/>
        <end position="15"/>
    </location>
</feature>
<evidence type="ECO:0000256" key="4">
    <source>
        <dbReference type="ARBA" id="ARBA00022640"/>
    </source>
</evidence>
<feature type="chain" id="PRO_5030656067" description="PSI subunit V" evidence="6">
    <location>
        <begin position="16"/>
        <end position="214"/>
    </location>
</feature>
<organism evidence="7">
    <name type="scientific">Aureoumbra lagunensis</name>
    <dbReference type="NCBI Taxonomy" id="44058"/>
    <lineage>
        <taxon>Eukaryota</taxon>
        <taxon>Sar</taxon>
        <taxon>Stramenopiles</taxon>
        <taxon>Ochrophyta</taxon>
        <taxon>Pelagophyceae</taxon>
        <taxon>Pelagomonadales</taxon>
        <taxon>Aureoumbra</taxon>
    </lineage>
</organism>
<evidence type="ECO:0000313" key="7">
    <source>
        <dbReference type="EMBL" id="CAE0366774.1"/>
    </source>
</evidence>
<proteinExistence type="inferred from homology"/>
<evidence type="ECO:0008006" key="8">
    <source>
        <dbReference type="Google" id="ProtNLM"/>
    </source>
</evidence>
<evidence type="ECO:0000256" key="3">
    <source>
        <dbReference type="ARBA" id="ARBA00022528"/>
    </source>
</evidence>
<keyword evidence="6" id="KW-0732">Signal</keyword>
<dbReference type="SUPFAM" id="SSF103511">
    <property type="entry name" value="Chlorophyll a-b binding protein"/>
    <property type="match status" value="1"/>
</dbReference>
<keyword evidence="3" id="KW-0150">Chloroplast</keyword>
<dbReference type="InterPro" id="IPR022796">
    <property type="entry name" value="Chloroa_b-bind"/>
</dbReference>
<evidence type="ECO:0000256" key="6">
    <source>
        <dbReference type="SAM" id="SignalP"/>
    </source>
</evidence>
<feature type="transmembrane region" description="Helical" evidence="5">
    <location>
        <begin position="181"/>
        <end position="201"/>
    </location>
</feature>
<keyword evidence="5" id="KW-1133">Transmembrane helix</keyword>
<name>A0A7S3JY58_9STRA</name>
<evidence type="ECO:0000256" key="2">
    <source>
        <dbReference type="ARBA" id="ARBA00005933"/>
    </source>
</evidence>
<evidence type="ECO:0000256" key="1">
    <source>
        <dbReference type="ARBA" id="ARBA00004229"/>
    </source>
</evidence>
<dbReference type="Pfam" id="PF00504">
    <property type="entry name" value="Chloroa_b-bind"/>
    <property type="match status" value="1"/>
</dbReference>
<keyword evidence="5" id="KW-0472">Membrane</keyword>
<dbReference type="EMBL" id="HBIJ01011018">
    <property type="protein sequence ID" value="CAE0366774.1"/>
    <property type="molecule type" value="Transcribed_RNA"/>
</dbReference>
<dbReference type="GO" id="GO:0009507">
    <property type="term" value="C:chloroplast"/>
    <property type="evidence" value="ECO:0007669"/>
    <property type="project" value="UniProtKB-SubCell"/>
</dbReference>
<dbReference type="AlphaFoldDB" id="A0A7S3JY58"/>
<accession>A0A7S3JY58</accession>
<feature type="transmembrane region" description="Helical" evidence="5">
    <location>
        <begin position="121"/>
        <end position="142"/>
    </location>
</feature>
<protein>
    <recommendedName>
        <fullName evidence="8">PSI subunit V</fullName>
    </recommendedName>
</protein>
<keyword evidence="4" id="KW-0934">Plastid</keyword>
<sequence>MKSFAAALLVGCASAFVVSPSITKSSPLQQKTIVKSSPFTEATDKFKSDYPSFAAYGWGVSPKAERWNGRHAMFGWFFIICTGYAQSHGLIPDADKTLDLSVWGTLAQITPRVSTITNERAIILVANIHALMVSLCAAFAPFPTQDKLLLEPGEADEDPAGIIPKFTPGLNPDAEMINGRLAMLGITTVSAYSLIYGVPFMDVVNSMLGGLLLK</sequence>
<comment type="similarity">
    <text evidence="2">Belongs to the fucoxanthin chlorophyll protein family.</text>
</comment>